<evidence type="ECO:0000256" key="5">
    <source>
        <dbReference type="HAMAP-Rule" id="MF_00235"/>
    </source>
</evidence>
<comment type="domain">
    <text evidence="5">Consists of three domains, a large central CORE domain and two small peripheral domains, NMPbind and LID, which undergo movements during catalysis. The LID domain closes over the site of phosphoryl transfer upon ATP binding. Assembling and dissambling the active center during each catalytic cycle provides an effective means to prevent ATP hydrolysis.</text>
</comment>
<feature type="binding site" evidence="5">
    <location>
        <position position="177"/>
    </location>
    <ligand>
        <name>AMP</name>
        <dbReference type="ChEBI" id="CHEBI:456215"/>
    </ligand>
</feature>
<evidence type="ECO:0000313" key="9">
    <source>
        <dbReference type="Proteomes" id="UP000236846"/>
    </source>
</evidence>
<comment type="pathway">
    <text evidence="5">Purine metabolism; AMP biosynthesis via salvage pathway; AMP from ADP: step 1/1.</text>
</comment>
<keyword evidence="5" id="KW-0963">Cytoplasm</keyword>
<keyword evidence="1 5" id="KW-0808">Transferase</keyword>
<dbReference type="PRINTS" id="PR00094">
    <property type="entry name" value="ADENYLTKNASE"/>
</dbReference>
<dbReference type="GO" id="GO:0005737">
    <property type="term" value="C:cytoplasm"/>
    <property type="evidence" value="ECO:0007669"/>
    <property type="project" value="UniProtKB-SubCell"/>
</dbReference>
<feature type="binding site" evidence="5">
    <location>
        <position position="134"/>
    </location>
    <ligand>
        <name>ATP</name>
        <dbReference type="ChEBI" id="CHEBI:30616"/>
    </ligand>
</feature>
<comment type="catalytic activity">
    <reaction evidence="5 7">
        <text>AMP + ATP = 2 ADP</text>
        <dbReference type="Rhea" id="RHEA:12973"/>
        <dbReference type="ChEBI" id="CHEBI:30616"/>
        <dbReference type="ChEBI" id="CHEBI:456215"/>
        <dbReference type="ChEBI" id="CHEBI:456216"/>
        <dbReference type="EC" id="2.7.4.3"/>
    </reaction>
</comment>
<keyword evidence="2 5" id="KW-0545">Nucleotide biosynthesis</keyword>
<keyword evidence="4 5" id="KW-0418">Kinase</keyword>
<evidence type="ECO:0000256" key="2">
    <source>
        <dbReference type="ARBA" id="ARBA00022727"/>
    </source>
</evidence>
<dbReference type="Gene3D" id="3.40.50.300">
    <property type="entry name" value="P-loop containing nucleotide triphosphate hydrolases"/>
    <property type="match status" value="1"/>
</dbReference>
<evidence type="ECO:0000256" key="3">
    <source>
        <dbReference type="ARBA" id="ARBA00022741"/>
    </source>
</evidence>
<dbReference type="GO" id="GO:0005524">
    <property type="term" value="F:ATP binding"/>
    <property type="evidence" value="ECO:0007669"/>
    <property type="project" value="UniProtKB-UniRule"/>
</dbReference>
<dbReference type="PANTHER" id="PTHR23359">
    <property type="entry name" value="NUCLEOTIDE KINASE"/>
    <property type="match status" value="1"/>
</dbReference>
<proteinExistence type="inferred from homology"/>
<protein>
    <recommendedName>
        <fullName evidence="5 7">Adenylate kinase</fullName>
        <shortName evidence="5">AK</shortName>
        <ecNumber evidence="5 7">2.7.4.3</ecNumber>
    </recommendedName>
    <alternativeName>
        <fullName evidence="5">ATP-AMP transphosphorylase</fullName>
    </alternativeName>
    <alternativeName>
        <fullName evidence="5">ATP:AMP phosphotransferase</fullName>
    </alternativeName>
    <alternativeName>
        <fullName evidence="5">Adenylate monophosphate kinase</fullName>
    </alternativeName>
</protein>
<comment type="caution">
    <text evidence="8">The sequence shown here is derived from an EMBL/GenBank/DDBJ whole genome shotgun (WGS) entry which is preliminary data.</text>
</comment>
<comment type="caution">
    <text evidence="5">Lacks conserved residue(s) required for the propagation of feature annotation.</text>
</comment>
<sequence length="224" mass="25374">MKKPFFVLCVIGRSGSGKGTQVEMLQNKIKGLVHITTSDLLKKFIKRGGLFAKRVDQEMKQGHAVPSSLAIELWMDVLLDLSKNARGVVWEGSPRTLLEAEVMDDAVPFTTGVQPVPVYIDISDAEAKKRLLKRLVCVKCKEVVPYKLLDSHPKTCSFCGGALIRRLDDNPKSILERLRYFRRLVVPALVWYQKQKRLIVINGEQPADAVFKDFWAALKRRKLV</sequence>
<evidence type="ECO:0000313" key="8">
    <source>
        <dbReference type="EMBL" id="PIR26172.1"/>
    </source>
</evidence>
<accession>A0A2H0PVU3</accession>
<comment type="function">
    <text evidence="5">Catalyzes the reversible transfer of the terminal phosphate group between ATP and AMP. Plays an important role in cellular energy homeostasis and in adenine nucleotide metabolism.</text>
</comment>
<keyword evidence="3 5" id="KW-0547">Nucleotide-binding</keyword>
<dbReference type="Proteomes" id="UP000236846">
    <property type="component" value="Unassembled WGS sequence"/>
</dbReference>
<feature type="region of interest" description="NMP" evidence="5">
    <location>
        <begin position="36"/>
        <end position="65"/>
    </location>
</feature>
<reference evidence="8 9" key="1">
    <citation type="submission" date="2017-09" db="EMBL/GenBank/DDBJ databases">
        <title>Depth-based differentiation of microbial function through sediment-hosted aquifers and enrichment of novel symbionts in the deep terrestrial subsurface.</title>
        <authorList>
            <person name="Probst A.J."/>
            <person name="Ladd B."/>
            <person name="Jarett J.K."/>
            <person name="Geller-Mcgrath D.E."/>
            <person name="Sieber C.M."/>
            <person name="Emerson J.B."/>
            <person name="Anantharaman K."/>
            <person name="Thomas B.C."/>
            <person name="Malmstrom R."/>
            <person name="Stieglmeier M."/>
            <person name="Klingl A."/>
            <person name="Woyke T."/>
            <person name="Ryan C.M."/>
            <person name="Banfield J.F."/>
        </authorList>
    </citation>
    <scope>NUCLEOTIDE SEQUENCE [LARGE SCALE GENOMIC DNA]</scope>
    <source>
        <strain evidence="8">CG11_big_fil_rev_8_21_14_0_20_43_10</strain>
    </source>
</reference>
<evidence type="ECO:0000256" key="7">
    <source>
        <dbReference type="RuleBase" id="RU003331"/>
    </source>
</evidence>
<dbReference type="EC" id="2.7.4.3" evidence="5 7"/>
<dbReference type="Pfam" id="PF00406">
    <property type="entry name" value="ADK"/>
    <property type="match status" value="1"/>
</dbReference>
<feature type="binding site" evidence="5">
    <location>
        <begin position="15"/>
        <end position="20"/>
    </location>
    <ligand>
        <name>ATP</name>
        <dbReference type="ChEBI" id="CHEBI:30616"/>
    </ligand>
</feature>
<dbReference type="InterPro" id="IPR000850">
    <property type="entry name" value="Adenylat/UMP-CMP_kin"/>
</dbReference>
<comment type="subunit">
    <text evidence="5 7">Monomer.</text>
</comment>
<gene>
    <name evidence="5" type="primary">adk</name>
    <name evidence="8" type="ORF">COV41_02140</name>
</gene>
<dbReference type="InterPro" id="IPR027417">
    <property type="entry name" value="P-loop_NTPase"/>
</dbReference>
<dbReference type="AlphaFoldDB" id="A0A2H0PVU3"/>
<dbReference type="CDD" id="cd01428">
    <property type="entry name" value="ADK"/>
    <property type="match status" value="1"/>
</dbReference>
<evidence type="ECO:0000256" key="1">
    <source>
        <dbReference type="ARBA" id="ARBA00022679"/>
    </source>
</evidence>
<dbReference type="SUPFAM" id="SSF52540">
    <property type="entry name" value="P-loop containing nucleoside triphosphate hydrolases"/>
    <property type="match status" value="1"/>
</dbReference>
<dbReference type="HAMAP" id="MF_00235">
    <property type="entry name" value="Adenylate_kinase_Adk"/>
    <property type="match status" value="1"/>
</dbReference>
<organism evidence="8 9">
    <name type="scientific">Candidatus Brennerbacteria bacterium CG11_big_fil_rev_8_21_14_0_20_43_10</name>
    <dbReference type="NCBI Taxonomy" id="1974523"/>
    <lineage>
        <taxon>Bacteria</taxon>
        <taxon>Candidatus Brenneribacteriota</taxon>
    </lineage>
</organism>
<name>A0A2H0PVU3_9BACT</name>
<feature type="binding site" evidence="5">
    <location>
        <position position="205"/>
    </location>
    <ligand>
        <name>ATP</name>
        <dbReference type="ChEBI" id="CHEBI:30616"/>
    </ligand>
</feature>
<comment type="similarity">
    <text evidence="5 6">Belongs to the adenylate kinase family.</text>
</comment>
<evidence type="ECO:0000256" key="6">
    <source>
        <dbReference type="RuleBase" id="RU003330"/>
    </source>
</evidence>
<dbReference type="UniPathway" id="UPA00588">
    <property type="reaction ID" value="UER00649"/>
</dbReference>
<comment type="subcellular location">
    <subcellularLocation>
        <location evidence="5 7">Cytoplasm</location>
    </subcellularLocation>
</comment>
<feature type="binding site" evidence="5">
    <location>
        <position position="166"/>
    </location>
    <ligand>
        <name>AMP</name>
        <dbReference type="ChEBI" id="CHEBI:456215"/>
    </ligand>
</feature>
<feature type="binding site" evidence="5">
    <location>
        <position position="37"/>
    </location>
    <ligand>
        <name>AMP</name>
        <dbReference type="ChEBI" id="CHEBI:456215"/>
    </ligand>
</feature>
<dbReference type="GO" id="GO:0004017">
    <property type="term" value="F:AMP kinase activity"/>
    <property type="evidence" value="ECO:0007669"/>
    <property type="project" value="UniProtKB-UniRule"/>
</dbReference>
<dbReference type="EMBL" id="PCXE01000036">
    <property type="protein sequence ID" value="PIR26172.1"/>
    <property type="molecule type" value="Genomic_DNA"/>
</dbReference>
<dbReference type="GO" id="GO:0044209">
    <property type="term" value="P:AMP salvage"/>
    <property type="evidence" value="ECO:0007669"/>
    <property type="project" value="UniProtKB-UniRule"/>
</dbReference>
<evidence type="ECO:0000256" key="4">
    <source>
        <dbReference type="ARBA" id="ARBA00022777"/>
    </source>
</evidence>
<keyword evidence="5 7" id="KW-0067">ATP-binding</keyword>